<gene>
    <name evidence="2" type="ORF">ACFFLS_07860</name>
</gene>
<evidence type="ECO:0000256" key="1">
    <source>
        <dbReference type="SAM" id="Phobius"/>
    </source>
</evidence>
<dbReference type="RefSeq" id="WP_379685982.1">
    <property type="nucleotide sequence ID" value="NZ_JBHLYW010000007.1"/>
</dbReference>
<reference evidence="2 3" key="1">
    <citation type="submission" date="2024-09" db="EMBL/GenBank/DDBJ databases">
        <authorList>
            <person name="Sun Q."/>
            <person name="Mori K."/>
        </authorList>
    </citation>
    <scope>NUCLEOTIDE SEQUENCE [LARGE SCALE GENOMIC DNA]</scope>
    <source>
        <strain evidence="2 3">CGMCC 1.12926</strain>
    </source>
</reference>
<dbReference type="EMBL" id="JBHLYW010000007">
    <property type="protein sequence ID" value="MFC0076952.1"/>
    <property type="molecule type" value="Genomic_DNA"/>
</dbReference>
<name>A0ABV6BQN4_9FLAO</name>
<feature type="transmembrane region" description="Helical" evidence="1">
    <location>
        <begin position="98"/>
        <end position="119"/>
    </location>
</feature>
<keyword evidence="1" id="KW-0472">Membrane</keyword>
<evidence type="ECO:0000313" key="3">
    <source>
        <dbReference type="Proteomes" id="UP001589734"/>
    </source>
</evidence>
<feature type="transmembrane region" description="Helical" evidence="1">
    <location>
        <begin position="43"/>
        <end position="62"/>
    </location>
</feature>
<keyword evidence="1" id="KW-0812">Transmembrane</keyword>
<comment type="caution">
    <text evidence="2">The sequence shown here is derived from an EMBL/GenBank/DDBJ whole genome shotgun (WGS) entry which is preliminary data.</text>
</comment>
<organism evidence="2 3">
    <name type="scientific">Flavobacterium procerum</name>
    <dbReference type="NCBI Taxonomy" id="1455569"/>
    <lineage>
        <taxon>Bacteria</taxon>
        <taxon>Pseudomonadati</taxon>
        <taxon>Bacteroidota</taxon>
        <taxon>Flavobacteriia</taxon>
        <taxon>Flavobacteriales</taxon>
        <taxon>Flavobacteriaceae</taxon>
        <taxon>Flavobacterium</taxon>
    </lineage>
</organism>
<feature type="transmembrane region" description="Helical" evidence="1">
    <location>
        <begin position="125"/>
        <end position="142"/>
    </location>
</feature>
<keyword evidence="1" id="KW-1133">Transmembrane helix</keyword>
<keyword evidence="3" id="KW-1185">Reference proteome</keyword>
<accession>A0ABV6BQN4</accession>
<evidence type="ECO:0000313" key="2">
    <source>
        <dbReference type="EMBL" id="MFC0076952.1"/>
    </source>
</evidence>
<protein>
    <recommendedName>
        <fullName evidence="4">Ubiquinone biosynthesis protein UbiA</fullName>
    </recommendedName>
</protein>
<evidence type="ECO:0008006" key="4">
    <source>
        <dbReference type="Google" id="ProtNLM"/>
    </source>
</evidence>
<dbReference type="Proteomes" id="UP001589734">
    <property type="component" value="Unassembled WGS sequence"/>
</dbReference>
<sequence length="188" mass="21696">MSNYKIINSRNIFIITLIVIPLTILLVWVLGLDNHRSLFANSLLSTTILSVSFFLFISIGLFNGTKIKNDLGVLEQENIFFRKNSIIEMDIPEIDDGFAGILFSLLLWFIISIAGSYLLWMFETAAWIILLNFIGILYWIFFRALRLVFKKSAVCKGNFLKSAAYGFGFTLLYNFWIYMIILMAHSIY</sequence>
<proteinExistence type="predicted"/>
<feature type="transmembrane region" description="Helical" evidence="1">
    <location>
        <begin position="12"/>
        <end position="31"/>
    </location>
</feature>
<feature type="transmembrane region" description="Helical" evidence="1">
    <location>
        <begin position="163"/>
        <end position="187"/>
    </location>
</feature>